<sequence length="300" mass="34117">MTGAPDNEQLAGMPSGSMRLIDWTSLQCHLTWVYEGPVFDCARTSRETTNDVSCWLMRRGRVELTTGGNRVTARKGEWAFVAAPTRTQKFSADAEILSVRFQLAWPSGDPLFARTQNQVFPAAQFPGLEKTAMRLLRLVRRHMPKVDANVQFEKCSLDVFLSVQNLLPAWQRAYVETMLALGHMPHRLTGVDERALQLVRTLDHHPLEESFAFVRFARDVGLTPQYLAGIFLRSYGMTPKRYLEHRRLEAARHALAHTSISVKAAAYSLGFRHESHFCAWFKQHEGRTPSDFRTTQGNGR</sequence>
<dbReference type="InterPro" id="IPR050204">
    <property type="entry name" value="AraC_XylS_family_regulators"/>
</dbReference>
<dbReference type="PROSITE" id="PS01124">
    <property type="entry name" value="HTH_ARAC_FAMILY_2"/>
    <property type="match status" value="1"/>
</dbReference>
<dbReference type="SUPFAM" id="SSF46689">
    <property type="entry name" value="Homeodomain-like"/>
    <property type="match status" value="1"/>
</dbReference>
<proteinExistence type="predicted"/>
<accession>A0A178IN23</accession>
<keyword evidence="3" id="KW-0804">Transcription</keyword>
<evidence type="ECO:0000313" key="6">
    <source>
        <dbReference type="Proteomes" id="UP000078486"/>
    </source>
</evidence>
<name>A0A178IN23_9BACT</name>
<evidence type="ECO:0000256" key="1">
    <source>
        <dbReference type="ARBA" id="ARBA00023015"/>
    </source>
</evidence>
<dbReference type="GO" id="GO:0043565">
    <property type="term" value="F:sequence-specific DNA binding"/>
    <property type="evidence" value="ECO:0007669"/>
    <property type="project" value="InterPro"/>
</dbReference>
<dbReference type="Gene3D" id="1.10.10.60">
    <property type="entry name" value="Homeodomain-like"/>
    <property type="match status" value="2"/>
</dbReference>
<comment type="caution">
    <text evidence="5">The sequence shown here is derived from an EMBL/GenBank/DDBJ whole genome shotgun (WGS) entry which is preliminary data.</text>
</comment>
<keyword evidence="2" id="KW-0238">DNA-binding</keyword>
<dbReference type="Pfam" id="PF12833">
    <property type="entry name" value="HTH_18"/>
    <property type="match status" value="1"/>
</dbReference>
<dbReference type="STRING" id="1184151.AW736_07780"/>
<organism evidence="5 6">
    <name type="scientific">Termitidicoccus mucosus</name>
    <dbReference type="NCBI Taxonomy" id="1184151"/>
    <lineage>
        <taxon>Bacteria</taxon>
        <taxon>Pseudomonadati</taxon>
        <taxon>Verrucomicrobiota</taxon>
        <taxon>Opitutia</taxon>
        <taxon>Opitutales</taxon>
        <taxon>Opitutaceae</taxon>
        <taxon>Termitidicoccus</taxon>
    </lineage>
</organism>
<gene>
    <name evidence="5" type="ORF">AW736_07780</name>
</gene>
<evidence type="ECO:0000256" key="2">
    <source>
        <dbReference type="ARBA" id="ARBA00023125"/>
    </source>
</evidence>
<dbReference type="RefSeq" id="WP_084442000.1">
    <property type="nucleotide sequence ID" value="NZ_CP109796.1"/>
</dbReference>
<dbReference type="InterPro" id="IPR018062">
    <property type="entry name" value="HTH_AraC-typ_CS"/>
</dbReference>
<keyword evidence="6" id="KW-1185">Reference proteome</keyword>
<dbReference type="SMART" id="SM00342">
    <property type="entry name" value="HTH_ARAC"/>
    <property type="match status" value="1"/>
</dbReference>
<dbReference type="PROSITE" id="PS00041">
    <property type="entry name" value="HTH_ARAC_FAMILY_1"/>
    <property type="match status" value="1"/>
</dbReference>
<feature type="domain" description="HTH araC/xylS-type" evidence="4">
    <location>
        <begin position="196"/>
        <end position="295"/>
    </location>
</feature>
<dbReference type="EMBL" id="LRRQ01000057">
    <property type="protein sequence ID" value="OAM90466.1"/>
    <property type="molecule type" value="Genomic_DNA"/>
</dbReference>
<evidence type="ECO:0000256" key="3">
    <source>
        <dbReference type="ARBA" id="ARBA00023163"/>
    </source>
</evidence>
<dbReference type="InterPro" id="IPR009057">
    <property type="entry name" value="Homeodomain-like_sf"/>
</dbReference>
<keyword evidence="1" id="KW-0805">Transcription regulation</keyword>
<dbReference type="PANTHER" id="PTHR46796">
    <property type="entry name" value="HTH-TYPE TRANSCRIPTIONAL ACTIVATOR RHAS-RELATED"/>
    <property type="match status" value="1"/>
</dbReference>
<reference evidence="5 6" key="1">
    <citation type="submission" date="2016-01" db="EMBL/GenBank/DDBJ databases">
        <title>High potential of lignocellulose degradation of a new Verrucomicrobia species.</title>
        <authorList>
            <person name="Wang Y."/>
            <person name="Shi Y."/>
            <person name="Qiu Z."/>
            <person name="Liu S."/>
            <person name="Yang H."/>
        </authorList>
    </citation>
    <scope>NUCLEOTIDE SEQUENCE [LARGE SCALE GENOMIC DNA]</scope>
    <source>
        <strain evidence="5 6">TSB47</strain>
    </source>
</reference>
<dbReference type="GO" id="GO:0003700">
    <property type="term" value="F:DNA-binding transcription factor activity"/>
    <property type="evidence" value="ECO:0007669"/>
    <property type="project" value="InterPro"/>
</dbReference>
<dbReference type="InterPro" id="IPR018060">
    <property type="entry name" value="HTH_AraC"/>
</dbReference>
<dbReference type="OrthoDB" id="200262at2"/>
<dbReference type="Proteomes" id="UP000078486">
    <property type="component" value="Unassembled WGS sequence"/>
</dbReference>
<dbReference type="AlphaFoldDB" id="A0A178IN23"/>
<protein>
    <recommendedName>
        <fullName evidence="4">HTH araC/xylS-type domain-containing protein</fullName>
    </recommendedName>
</protein>
<evidence type="ECO:0000259" key="4">
    <source>
        <dbReference type="PROSITE" id="PS01124"/>
    </source>
</evidence>
<evidence type="ECO:0000313" key="5">
    <source>
        <dbReference type="EMBL" id="OAM90466.1"/>
    </source>
</evidence>